<accession>A0A401S9B5</accession>
<keyword evidence="7" id="KW-0539">Nucleus</keyword>
<gene>
    <name evidence="12" type="ORF">chiPu_0005384</name>
</gene>
<evidence type="ECO:0000256" key="8">
    <source>
        <dbReference type="ARBA" id="ARBA00023328"/>
    </source>
</evidence>
<dbReference type="PANTHER" id="PTHR32222:SF1">
    <property type="entry name" value="CENTROMERE PROTEIN U"/>
    <property type="match status" value="1"/>
</dbReference>
<feature type="region of interest" description="Disordered" evidence="11">
    <location>
        <begin position="1"/>
        <end position="140"/>
    </location>
</feature>
<evidence type="ECO:0000256" key="1">
    <source>
        <dbReference type="ARBA" id="ARBA00004123"/>
    </source>
</evidence>
<keyword evidence="13" id="KW-1185">Reference proteome</keyword>
<dbReference type="Pfam" id="PF13097">
    <property type="entry name" value="CENP-U"/>
    <property type="match status" value="1"/>
</dbReference>
<feature type="compositionally biased region" description="Polar residues" evidence="11">
    <location>
        <begin position="97"/>
        <end position="106"/>
    </location>
</feature>
<dbReference type="STRING" id="137246.A0A401S9B5"/>
<evidence type="ECO:0000256" key="4">
    <source>
        <dbReference type="ARBA" id="ARBA00016402"/>
    </source>
</evidence>
<proteinExistence type="inferred from homology"/>
<comment type="subcellular location">
    <subcellularLocation>
        <location evidence="2">Chromosome</location>
        <location evidence="2">Centromere</location>
    </subcellularLocation>
    <subcellularLocation>
        <location evidence="1">Nucleus</location>
    </subcellularLocation>
</comment>
<organism evidence="12 13">
    <name type="scientific">Chiloscyllium punctatum</name>
    <name type="common">Brownbanded bambooshark</name>
    <name type="synonym">Hemiscyllium punctatum</name>
    <dbReference type="NCBI Taxonomy" id="137246"/>
    <lineage>
        <taxon>Eukaryota</taxon>
        <taxon>Metazoa</taxon>
        <taxon>Chordata</taxon>
        <taxon>Craniata</taxon>
        <taxon>Vertebrata</taxon>
        <taxon>Chondrichthyes</taxon>
        <taxon>Elasmobranchii</taxon>
        <taxon>Galeomorphii</taxon>
        <taxon>Galeoidea</taxon>
        <taxon>Orectolobiformes</taxon>
        <taxon>Hemiscylliidae</taxon>
        <taxon>Chiloscyllium</taxon>
    </lineage>
</organism>
<comment type="similarity">
    <text evidence="3">Belongs to the CENP-U/AME1 family.</text>
</comment>
<feature type="compositionally biased region" description="Polar residues" evidence="11">
    <location>
        <begin position="31"/>
        <end position="46"/>
    </location>
</feature>
<reference evidence="12 13" key="1">
    <citation type="journal article" date="2018" name="Nat. Ecol. Evol.">
        <title>Shark genomes provide insights into elasmobranch evolution and the origin of vertebrates.</title>
        <authorList>
            <person name="Hara Y"/>
            <person name="Yamaguchi K"/>
            <person name="Onimaru K"/>
            <person name="Kadota M"/>
            <person name="Koyanagi M"/>
            <person name="Keeley SD"/>
            <person name="Tatsumi K"/>
            <person name="Tanaka K"/>
            <person name="Motone F"/>
            <person name="Kageyama Y"/>
            <person name="Nozu R"/>
            <person name="Adachi N"/>
            <person name="Nishimura O"/>
            <person name="Nakagawa R"/>
            <person name="Tanegashima C"/>
            <person name="Kiyatake I"/>
            <person name="Matsumoto R"/>
            <person name="Murakumo K"/>
            <person name="Nishida K"/>
            <person name="Terakita A"/>
            <person name="Kuratani S"/>
            <person name="Sato K"/>
            <person name="Hyodo S Kuraku.S."/>
        </authorList>
    </citation>
    <scope>NUCLEOTIDE SEQUENCE [LARGE SCALE GENOMIC DNA]</scope>
</reference>
<feature type="compositionally biased region" description="Low complexity" evidence="11">
    <location>
        <begin position="77"/>
        <end position="91"/>
    </location>
</feature>
<name>A0A401S9B5_CHIPU</name>
<protein>
    <recommendedName>
        <fullName evidence="4">Centromere protein U</fullName>
    </recommendedName>
    <alternativeName>
        <fullName evidence="9">MLF1-interacting protein</fullName>
    </alternativeName>
</protein>
<dbReference type="EMBL" id="BEZZ01000145">
    <property type="protein sequence ID" value="GCC26964.1"/>
    <property type="molecule type" value="Genomic_DNA"/>
</dbReference>
<evidence type="ECO:0000256" key="6">
    <source>
        <dbReference type="ARBA" id="ARBA00023054"/>
    </source>
</evidence>
<comment type="caution">
    <text evidence="12">The sequence shown here is derived from an EMBL/GenBank/DDBJ whole genome shotgun (WGS) entry which is preliminary data.</text>
</comment>
<evidence type="ECO:0000256" key="10">
    <source>
        <dbReference type="SAM" id="Coils"/>
    </source>
</evidence>
<evidence type="ECO:0000256" key="3">
    <source>
        <dbReference type="ARBA" id="ARBA00010440"/>
    </source>
</evidence>
<keyword evidence="8" id="KW-0137">Centromere</keyword>
<evidence type="ECO:0000256" key="2">
    <source>
        <dbReference type="ARBA" id="ARBA00004584"/>
    </source>
</evidence>
<feature type="compositionally biased region" description="Low complexity" evidence="11">
    <location>
        <begin position="11"/>
        <end position="20"/>
    </location>
</feature>
<evidence type="ECO:0000256" key="11">
    <source>
        <dbReference type="SAM" id="MobiDB-lite"/>
    </source>
</evidence>
<keyword evidence="5" id="KW-0158">Chromosome</keyword>
<dbReference type="GO" id="GO:0000775">
    <property type="term" value="C:chromosome, centromeric region"/>
    <property type="evidence" value="ECO:0007669"/>
    <property type="project" value="UniProtKB-SubCell"/>
</dbReference>
<feature type="coiled-coil region" evidence="10">
    <location>
        <begin position="204"/>
        <end position="252"/>
    </location>
</feature>
<sequence>SKAETELVKLKAVSNSQSSKASKRSEDTRSRTSGVTNPSDRNSRNLQGAALTGRTKKSPLETWASLSKRKRQRSKRASASTSHSRNSSFHAEPSMEPSLQDNVNSNRLKRKQTLVTRTTGPDAFSRSLTAAETGPSSAKISCSEDTKRLTKNITDLEVVLSDFEKIVTEYKQSMESNICTKVIDRFFTDLKEQILETIHQVKDLKNLERANARVMTTFNRTRQQFLVAQKELNEQEVQLKYLRKEYSELSQNKSDLLHATQFLSGFKQLQAEYIEHRSKHPGEKQTARDTPTVSAAPSFIVSSLKNRDILNVFRRKKRMIFFLLESKGEQGIGLKS</sequence>
<keyword evidence="6 10" id="KW-0175">Coiled coil</keyword>
<evidence type="ECO:0000313" key="13">
    <source>
        <dbReference type="Proteomes" id="UP000287033"/>
    </source>
</evidence>
<evidence type="ECO:0000256" key="9">
    <source>
        <dbReference type="ARBA" id="ARBA00031456"/>
    </source>
</evidence>
<dbReference type="Proteomes" id="UP000287033">
    <property type="component" value="Unassembled WGS sequence"/>
</dbReference>
<dbReference type="OrthoDB" id="8959258at2759"/>
<feature type="compositionally biased region" description="Polar residues" evidence="11">
    <location>
        <begin position="126"/>
        <end position="140"/>
    </location>
</feature>
<feature type="compositionally biased region" description="Basic residues" evidence="11">
    <location>
        <begin position="67"/>
        <end position="76"/>
    </location>
</feature>
<evidence type="ECO:0000256" key="7">
    <source>
        <dbReference type="ARBA" id="ARBA00023242"/>
    </source>
</evidence>
<dbReference type="GO" id="GO:0005634">
    <property type="term" value="C:nucleus"/>
    <property type="evidence" value="ECO:0007669"/>
    <property type="project" value="UniProtKB-SubCell"/>
</dbReference>
<evidence type="ECO:0000313" key="12">
    <source>
        <dbReference type="EMBL" id="GCC26964.1"/>
    </source>
</evidence>
<dbReference type="AlphaFoldDB" id="A0A401S9B5"/>
<feature type="non-terminal residue" evidence="12">
    <location>
        <position position="1"/>
    </location>
</feature>
<evidence type="ECO:0000256" key="5">
    <source>
        <dbReference type="ARBA" id="ARBA00022454"/>
    </source>
</evidence>
<dbReference type="InterPro" id="IPR025214">
    <property type="entry name" value="CENP-U"/>
</dbReference>
<dbReference type="PANTHER" id="PTHR32222">
    <property type="entry name" value="CENTROMERE PROTEIN U"/>
    <property type="match status" value="1"/>
</dbReference>